<name>A0A8H7WAH9_9HELO</name>
<dbReference type="AlphaFoldDB" id="A0A8H7WAH9"/>
<reference evidence="2" key="1">
    <citation type="submission" date="2021-02" db="EMBL/GenBank/DDBJ databases">
        <title>Genome sequence Cadophora malorum strain M34.</title>
        <authorList>
            <person name="Stefanovic E."/>
            <person name="Vu D."/>
            <person name="Scully C."/>
            <person name="Dijksterhuis J."/>
            <person name="Roader J."/>
            <person name="Houbraken J."/>
        </authorList>
    </citation>
    <scope>NUCLEOTIDE SEQUENCE</scope>
    <source>
        <strain evidence="2">M34</strain>
    </source>
</reference>
<gene>
    <name evidence="2" type="ORF">IFR04_007220</name>
</gene>
<feature type="compositionally biased region" description="Basic and acidic residues" evidence="1">
    <location>
        <begin position="61"/>
        <end position="71"/>
    </location>
</feature>
<comment type="caution">
    <text evidence="2">The sequence shown here is derived from an EMBL/GenBank/DDBJ whole genome shotgun (WGS) entry which is preliminary data.</text>
</comment>
<feature type="region of interest" description="Disordered" evidence="1">
    <location>
        <begin position="1"/>
        <end position="22"/>
    </location>
</feature>
<evidence type="ECO:0000313" key="3">
    <source>
        <dbReference type="Proteomes" id="UP000664132"/>
    </source>
</evidence>
<evidence type="ECO:0000256" key="1">
    <source>
        <dbReference type="SAM" id="MobiDB-lite"/>
    </source>
</evidence>
<dbReference type="EMBL" id="JAFJYH010000101">
    <property type="protein sequence ID" value="KAG4419623.1"/>
    <property type="molecule type" value="Genomic_DNA"/>
</dbReference>
<organism evidence="2 3">
    <name type="scientific">Cadophora malorum</name>
    <dbReference type="NCBI Taxonomy" id="108018"/>
    <lineage>
        <taxon>Eukaryota</taxon>
        <taxon>Fungi</taxon>
        <taxon>Dikarya</taxon>
        <taxon>Ascomycota</taxon>
        <taxon>Pezizomycotina</taxon>
        <taxon>Leotiomycetes</taxon>
        <taxon>Helotiales</taxon>
        <taxon>Ploettnerulaceae</taxon>
        <taxon>Cadophora</taxon>
    </lineage>
</organism>
<feature type="compositionally biased region" description="Basic and acidic residues" evidence="1">
    <location>
        <begin position="1"/>
        <end position="17"/>
    </location>
</feature>
<proteinExistence type="predicted"/>
<dbReference type="Proteomes" id="UP000664132">
    <property type="component" value="Unassembled WGS sequence"/>
</dbReference>
<sequence>MPSGKRNLDLRRREAKLGDGGGDGGGAWAWAWAWAFTAERERRELDGKDNGGLLSDEEKGELERRRATELKGRQVVSPVEAGWRDERAELEARREAGRYEIG</sequence>
<evidence type="ECO:0000313" key="2">
    <source>
        <dbReference type="EMBL" id="KAG4419623.1"/>
    </source>
</evidence>
<feature type="region of interest" description="Disordered" evidence="1">
    <location>
        <begin position="45"/>
        <end position="71"/>
    </location>
</feature>
<protein>
    <submittedName>
        <fullName evidence="2">Uncharacterized protein</fullName>
    </submittedName>
</protein>
<keyword evidence="3" id="KW-1185">Reference proteome</keyword>
<accession>A0A8H7WAH9</accession>